<reference evidence="1 2" key="1">
    <citation type="submission" date="2015-07" db="EMBL/GenBank/DDBJ databases">
        <title>Genome sequencing project for genomic taxonomy and phylogenomics of Bacillus-like bacteria.</title>
        <authorList>
            <person name="Liu B."/>
            <person name="Wang J."/>
            <person name="Zhu Y."/>
            <person name="Liu G."/>
            <person name="Chen Q."/>
            <person name="Chen Z."/>
            <person name="Che J."/>
            <person name="Ge C."/>
            <person name="Shi H."/>
            <person name="Pan Z."/>
            <person name="Liu X."/>
        </authorList>
    </citation>
    <scope>NUCLEOTIDE SEQUENCE [LARGE SCALE GENOMIC DNA]</scope>
    <source>
        <strain evidence="1 2">DSM 54</strain>
    </source>
</reference>
<name>A0A0N0CWF1_9BACI</name>
<gene>
    <name evidence="1" type="ORF">ADM90_07190</name>
</gene>
<comment type="caution">
    <text evidence="1">The sequence shown here is derived from an EMBL/GenBank/DDBJ whole genome shotgun (WGS) entry which is preliminary data.</text>
</comment>
<accession>A0A0N0CWF1</accession>
<evidence type="ECO:0000313" key="1">
    <source>
        <dbReference type="EMBL" id="KOY83075.1"/>
    </source>
</evidence>
<sequence>MYKLHVKIFEISTLIMVNYVPFYTSTLKNSLRKLHELFQSVAMQKGTPKTSLKTIRIVIALCVLWARSGESAFFALLTEMVAKYMMNRRKVYEKRTYNRSLILLKY</sequence>
<evidence type="ECO:0000313" key="2">
    <source>
        <dbReference type="Proteomes" id="UP000037977"/>
    </source>
</evidence>
<organism evidence="1 2">
    <name type="scientific">Lysinibacillus macroides</name>
    <dbReference type="NCBI Taxonomy" id="33935"/>
    <lineage>
        <taxon>Bacteria</taxon>
        <taxon>Bacillati</taxon>
        <taxon>Bacillota</taxon>
        <taxon>Bacilli</taxon>
        <taxon>Bacillales</taxon>
        <taxon>Bacillaceae</taxon>
        <taxon>Lysinibacillus</taxon>
    </lineage>
</organism>
<keyword evidence="2" id="KW-1185">Reference proteome</keyword>
<dbReference type="AlphaFoldDB" id="A0A0N0CWF1"/>
<dbReference type="EMBL" id="LGCI01000005">
    <property type="protein sequence ID" value="KOY83075.1"/>
    <property type="molecule type" value="Genomic_DNA"/>
</dbReference>
<dbReference type="Proteomes" id="UP000037977">
    <property type="component" value="Unassembled WGS sequence"/>
</dbReference>
<protein>
    <submittedName>
        <fullName evidence="1">Uncharacterized protein</fullName>
    </submittedName>
</protein>
<dbReference type="PATRIC" id="fig|33935.3.peg.882"/>
<proteinExistence type="predicted"/>